<proteinExistence type="predicted"/>
<evidence type="ECO:0000313" key="3">
    <source>
        <dbReference type="EMBL" id="MCP1110489.1"/>
    </source>
</evidence>
<feature type="compositionally biased region" description="Basic and acidic residues" evidence="1">
    <location>
        <begin position="31"/>
        <end position="50"/>
    </location>
</feature>
<evidence type="ECO:0000256" key="1">
    <source>
        <dbReference type="SAM" id="MobiDB-lite"/>
    </source>
</evidence>
<reference evidence="3 4" key="1">
    <citation type="journal article" date="2022" name="Genome Biol. Evol.">
        <title>Host diet, physiology and behaviors set the stage for Lachnospiraceae cladogenesis.</title>
        <authorList>
            <person name="Vera-Ponce De Leon A."/>
            <person name="Schneider M."/>
            <person name="Jahnes B.C."/>
            <person name="Sadowski V."/>
            <person name="Camuy-Velez L.A."/>
            <person name="Duan J."/>
            <person name="Sabree Z.L."/>
        </authorList>
    </citation>
    <scope>NUCLEOTIDE SEQUENCE [LARGE SCALE GENOMIC DNA]</scope>
    <source>
        <strain evidence="3 4">PAL227</strain>
    </source>
</reference>
<keyword evidence="2" id="KW-0732">Signal</keyword>
<name>A0ABT1EIG0_9FIRM</name>
<dbReference type="EMBL" id="JAMZFV010000014">
    <property type="protein sequence ID" value="MCP1110489.1"/>
    <property type="molecule type" value="Genomic_DNA"/>
</dbReference>
<feature type="chain" id="PRO_5045720449" evidence="2">
    <location>
        <begin position="26"/>
        <end position="240"/>
    </location>
</feature>
<comment type="caution">
    <text evidence="3">The sequence shown here is derived from an EMBL/GenBank/DDBJ whole genome shotgun (WGS) entry which is preliminary data.</text>
</comment>
<dbReference type="PROSITE" id="PS51257">
    <property type="entry name" value="PROKAR_LIPOPROTEIN"/>
    <property type="match status" value="1"/>
</dbReference>
<sequence length="240" mass="26961">MSMRKTMTGLLLCAALTAFTGCVQKAPTTDTKTESETTPTTEKEEKKTGELPDFSPEATIEETVLVDANNIKITATELTYRSHVADINLIIENNSDQDLSFISGSMGYNWNSVNNYMLDSSYLNVDVTAGNLANETISLKFDELMLYGLQEIADIQIGFQVKDADYNEVYTGVSKLLTSAAADYDYAPDTYQEAINSGIMGALFDYSIDYFEKRSFIRRTVSAWFQKLWSPTRMEEKPFY</sequence>
<evidence type="ECO:0000256" key="2">
    <source>
        <dbReference type="SAM" id="SignalP"/>
    </source>
</evidence>
<accession>A0ABT1EIG0</accession>
<evidence type="ECO:0000313" key="4">
    <source>
        <dbReference type="Proteomes" id="UP001523565"/>
    </source>
</evidence>
<gene>
    <name evidence="3" type="ORF">NK118_09530</name>
</gene>
<dbReference type="Proteomes" id="UP001523565">
    <property type="component" value="Unassembled WGS sequence"/>
</dbReference>
<protein>
    <submittedName>
        <fullName evidence="3">Uncharacterized protein</fullName>
    </submittedName>
</protein>
<dbReference type="RefSeq" id="WP_262069370.1">
    <property type="nucleotide sequence ID" value="NZ_JAMXOC010000014.1"/>
</dbReference>
<feature type="signal peptide" evidence="2">
    <location>
        <begin position="1"/>
        <end position="25"/>
    </location>
</feature>
<feature type="region of interest" description="Disordered" evidence="1">
    <location>
        <begin position="27"/>
        <end position="53"/>
    </location>
</feature>
<keyword evidence="4" id="KW-1185">Reference proteome</keyword>
<organism evidence="3 4">
    <name type="scientific">Ohessyouella blattaphilus</name>
    <dbReference type="NCBI Taxonomy" id="2949333"/>
    <lineage>
        <taxon>Bacteria</taxon>
        <taxon>Bacillati</taxon>
        <taxon>Bacillota</taxon>
        <taxon>Clostridia</taxon>
        <taxon>Lachnospirales</taxon>
        <taxon>Lachnospiraceae</taxon>
        <taxon>Ohessyouella</taxon>
    </lineage>
</organism>